<dbReference type="SUPFAM" id="SSF51905">
    <property type="entry name" value="FAD/NAD(P)-binding domain"/>
    <property type="match status" value="1"/>
</dbReference>
<proteinExistence type="inferred from homology"/>
<dbReference type="InterPro" id="IPR018203">
    <property type="entry name" value="GDP_dissociation_inhibitor"/>
</dbReference>
<dbReference type="GO" id="GO:0007264">
    <property type="term" value="P:small GTPase-mediated signal transduction"/>
    <property type="evidence" value="ECO:0007669"/>
    <property type="project" value="InterPro"/>
</dbReference>
<dbReference type="GO" id="GO:0005093">
    <property type="term" value="F:Rab GDP-dissociation inhibitor activity"/>
    <property type="evidence" value="ECO:0007669"/>
    <property type="project" value="TreeGrafter"/>
</dbReference>
<dbReference type="Gene3D" id="3.50.50.60">
    <property type="entry name" value="FAD/NAD(P)-binding domain"/>
    <property type="match status" value="1"/>
</dbReference>
<dbReference type="GO" id="GO:0005737">
    <property type="term" value="C:cytoplasm"/>
    <property type="evidence" value="ECO:0007669"/>
    <property type="project" value="TreeGrafter"/>
</dbReference>
<gene>
    <name evidence="2" type="ORF">IEQ34_025290</name>
</gene>
<name>A0AAV7FJ35_DENCH</name>
<evidence type="ECO:0000313" key="2">
    <source>
        <dbReference type="EMBL" id="KAH0445875.1"/>
    </source>
</evidence>
<evidence type="ECO:0008006" key="4">
    <source>
        <dbReference type="Google" id="ProtNLM"/>
    </source>
</evidence>
<dbReference type="PANTHER" id="PTHR11787:SF8">
    <property type="entry name" value="RAB GDP DISSOCIATION INHIBITOR"/>
    <property type="match status" value="1"/>
</dbReference>
<evidence type="ECO:0000256" key="1">
    <source>
        <dbReference type="ARBA" id="ARBA00005593"/>
    </source>
</evidence>
<comment type="caution">
    <text evidence="2">The sequence shown here is derived from an EMBL/GenBank/DDBJ whole genome shotgun (WGS) entry which is preliminary data.</text>
</comment>
<protein>
    <recommendedName>
        <fullName evidence="4">Rab GDP dissociation inhibitor</fullName>
    </recommendedName>
</protein>
<keyword evidence="3" id="KW-1185">Reference proteome</keyword>
<dbReference type="Pfam" id="PF00996">
    <property type="entry name" value="GDI"/>
    <property type="match status" value="1"/>
</dbReference>
<accession>A0AAV7FJ35</accession>
<dbReference type="PANTHER" id="PTHR11787">
    <property type="entry name" value="RAB GDP-DISSOCIATION INHIBITOR"/>
    <property type="match status" value="1"/>
</dbReference>
<reference evidence="2 3" key="1">
    <citation type="journal article" date="2021" name="Hortic Res">
        <title>Chromosome-scale assembly of the Dendrobium chrysotoxum genome enhances the understanding of orchid evolution.</title>
        <authorList>
            <person name="Zhang Y."/>
            <person name="Zhang G.Q."/>
            <person name="Zhang D."/>
            <person name="Liu X.D."/>
            <person name="Xu X.Y."/>
            <person name="Sun W.H."/>
            <person name="Yu X."/>
            <person name="Zhu X."/>
            <person name="Wang Z.W."/>
            <person name="Zhao X."/>
            <person name="Zhong W.Y."/>
            <person name="Chen H."/>
            <person name="Yin W.L."/>
            <person name="Huang T."/>
            <person name="Niu S.C."/>
            <person name="Liu Z.J."/>
        </authorList>
    </citation>
    <scope>NUCLEOTIDE SEQUENCE [LARGE SCALE GENOMIC DNA]</scope>
    <source>
        <strain evidence="2">Lindl</strain>
    </source>
</reference>
<organism evidence="2 3">
    <name type="scientific">Dendrobium chrysotoxum</name>
    <name type="common">Orchid</name>
    <dbReference type="NCBI Taxonomy" id="161865"/>
    <lineage>
        <taxon>Eukaryota</taxon>
        <taxon>Viridiplantae</taxon>
        <taxon>Streptophyta</taxon>
        <taxon>Embryophyta</taxon>
        <taxon>Tracheophyta</taxon>
        <taxon>Spermatophyta</taxon>
        <taxon>Magnoliopsida</taxon>
        <taxon>Liliopsida</taxon>
        <taxon>Asparagales</taxon>
        <taxon>Orchidaceae</taxon>
        <taxon>Epidendroideae</taxon>
        <taxon>Malaxideae</taxon>
        <taxon>Dendrobiinae</taxon>
        <taxon>Dendrobium</taxon>
    </lineage>
</organism>
<sequence>MDEHYDAIILGTGLTECVLSALLSVDGKKVLHMDKNAYYGGDGASLNLTQLYEKFRPEKNLQQILDVIVIMR</sequence>
<dbReference type="InterPro" id="IPR036188">
    <property type="entry name" value="FAD/NAD-bd_sf"/>
</dbReference>
<comment type="similarity">
    <text evidence="1">Belongs to the Rab GDI family.</text>
</comment>
<dbReference type="AlphaFoldDB" id="A0AAV7FJ35"/>
<dbReference type="PRINTS" id="PR00891">
    <property type="entry name" value="RABGDIREP"/>
</dbReference>
<dbReference type="GO" id="GO:0016192">
    <property type="term" value="P:vesicle-mediated transport"/>
    <property type="evidence" value="ECO:0007669"/>
    <property type="project" value="TreeGrafter"/>
</dbReference>
<dbReference type="EMBL" id="JAGFBR010000349">
    <property type="protein sequence ID" value="KAH0445875.1"/>
    <property type="molecule type" value="Genomic_DNA"/>
</dbReference>
<dbReference type="Proteomes" id="UP000775213">
    <property type="component" value="Unassembled WGS sequence"/>
</dbReference>
<evidence type="ECO:0000313" key="3">
    <source>
        <dbReference type="Proteomes" id="UP000775213"/>
    </source>
</evidence>